<dbReference type="STRING" id="1131731.BAZO_05265"/>
<feature type="transmembrane region" description="Helical" evidence="11">
    <location>
        <begin position="176"/>
        <end position="199"/>
    </location>
</feature>
<dbReference type="InterPro" id="IPR003661">
    <property type="entry name" value="HisK_dim/P_dom"/>
</dbReference>
<reference evidence="13 14" key="1">
    <citation type="journal article" date="2012" name="Front. Microbiol.">
        <title>Redundancy and modularity in membrane-associated dissimilatory nitrate reduction in Bacillus.</title>
        <authorList>
            <person name="Heylen K."/>
            <person name="Keltjens J."/>
        </authorList>
    </citation>
    <scope>NUCLEOTIDE SEQUENCE [LARGE SCALE GENOMIC DNA]</scope>
    <source>
        <strain evidence="13 14">LMG 9581</strain>
    </source>
</reference>
<keyword evidence="8" id="KW-0067">ATP-binding</keyword>
<protein>
    <recommendedName>
        <fullName evidence="3">histidine kinase</fullName>
        <ecNumber evidence="3">2.7.13.3</ecNumber>
    </recommendedName>
</protein>
<dbReference type="PATRIC" id="fig|1131731.3.peg.1096"/>
<accession>K6CBB9</accession>
<evidence type="ECO:0000256" key="2">
    <source>
        <dbReference type="ARBA" id="ARBA00004651"/>
    </source>
</evidence>
<dbReference type="PRINTS" id="PR00344">
    <property type="entry name" value="BCTRLSENSOR"/>
</dbReference>
<dbReference type="InterPro" id="IPR050351">
    <property type="entry name" value="BphY/WalK/GraS-like"/>
</dbReference>
<dbReference type="PANTHER" id="PTHR45453">
    <property type="entry name" value="PHOSPHATE REGULON SENSOR PROTEIN PHOR"/>
    <property type="match status" value="1"/>
</dbReference>
<evidence type="ECO:0000313" key="14">
    <source>
        <dbReference type="Proteomes" id="UP000006315"/>
    </source>
</evidence>
<dbReference type="EC" id="2.7.13.3" evidence="3"/>
<proteinExistence type="predicted"/>
<dbReference type="GO" id="GO:0004721">
    <property type="term" value="F:phosphoprotein phosphatase activity"/>
    <property type="evidence" value="ECO:0007669"/>
    <property type="project" value="TreeGrafter"/>
</dbReference>
<name>K6CBB9_SCHAZ</name>
<keyword evidence="10 11" id="KW-0472">Membrane</keyword>
<dbReference type="InterPro" id="IPR003594">
    <property type="entry name" value="HATPase_dom"/>
</dbReference>
<dbReference type="InterPro" id="IPR036097">
    <property type="entry name" value="HisK_dim/P_sf"/>
</dbReference>
<comment type="caution">
    <text evidence="13">The sequence shown here is derived from an EMBL/GenBank/DDBJ whole genome shotgun (WGS) entry which is preliminary data.</text>
</comment>
<dbReference type="Pfam" id="PF02518">
    <property type="entry name" value="HATPase_c"/>
    <property type="match status" value="1"/>
</dbReference>
<dbReference type="GO" id="GO:0016036">
    <property type="term" value="P:cellular response to phosphate starvation"/>
    <property type="evidence" value="ECO:0007669"/>
    <property type="project" value="TreeGrafter"/>
</dbReference>
<evidence type="ECO:0000256" key="6">
    <source>
        <dbReference type="ARBA" id="ARBA00022741"/>
    </source>
</evidence>
<evidence type="ECO:0000256" key="3">
    <source>
        <dbReference type="ARBA" id="ARBA00012438"/>
    </source>
</evidence>
<keyword evidence="9" id="KW-0902">Two-component regulatory system</keyword>
<dbReference type="SMART" id="SM00388">
    <property type="entry name" value="HisKA"/>
    <property type="match status" value="1"/>
</dbReference>
<evidence type="ECO:0000313" key="13">
    <source>
        <dbReference type="EMBL" id="EKN68425.1"/>
    </source>
</evidence>
<evidence type="ECO:0000256" key="8">
    <source>
        <dbReference type="ARBA" id="ARBA00022840"/>
    </source>
</evidence>
<keyword evidence="6" id="KW-0547">Nucleotide-binding</keyword>
<comment type="catalytic activity">
    <reaction evidence="1">
        <text>ATP + protein L-histidine = ADP + protein N-phospho-L-histidine.</text>
        <dbReference type="EC" id="2.7.13.3"/>
    </reaction>
</comment>
<evidence type="ECO:0000259" key="12">
    <source>
        <dbReference type="PROSITE" id="PS50109"/>
    </source>
</evidence>
<dbReference type="GO" id="GO:0005524">
    <property type="term" value="F:ATP binding"/>
    <property type="evidence" value="ECO:0007669"/>
    <property type="project" value="UniProtKB-KW"/>
</dbReference>
<feature type="transmembrane region" description="Helical" evidence="11">
    <location>
        <begin position="15"/>
        <end position="37"/>
    </location>
</feature>
<keyword evidence="5" id="KW-0808">Transferase</keyword>
<dbReference type="GO" id="GO:0005886">
    <property type="term" value="C:plasma membrane"/>
    <property type="evidence" value="ECO:0007669"/>
    <property type="project" value="UniProtKB-SubCell"/>
</dbReference>
<dbReference type="Proteomes" id="UP000006315">
    <property type="component" value="Unassembled WGS sequence"/>
</dbReference>
<dbReference type="PANTHER" id="PTHR45453:SF1">
    <property type="entry name" value="PHOSPHATE REGULON SENSOR PROTEIN PHOR"/>
    <property type="match status" value="1"/>
</dbReference>
<evidence type="ECO:0000256" key="9">
    <source>
        <dbReference type="ARBA" id="ARBA00023012"/>
    </source>
</evidence>
<evidence type="ECO:0000256" key="7">
    <source>
        <dbReference type="ARBA" id="ARBA00022777"/>
    </source>
</evidence>
<dbReference type="SMART" id="SM00387">
    <property type="entry name" value="HATPase_c"/>
    <property type="match status" value="1"/>
</dbReference>
<dbReference type="AlphaFoldDB" id="K6CBB9"/>
<keyword evidence="11" id="KW-1133">Transmembrane helix</keyword>
<dbReference type="EMBL" id="AJLR01000040">
    <property type="protein sequence ID" value="EKN68425.1"/>
    <property type="molecule type" value="Genomic_DNA"/>
</dbReference>
<evidence type="ECO:0000256" key="10">
    <source>
        <dbReference type="ARBA" id="ARBA00023136"/>
    </source>
</evidence>
<dbReference type="InterPro" id="IPR036890">
    <property type="entry name" value="HATPase_C_sf"/>
</dbReference>
<dbReference type="RefSeq" id="WP_003330258.1">
    <property type="nucleotide sequence ID" value="NZ_AJLR01000040.1"/>
</dbReference>
<dbReference type="FunFam" id="3.30.565.10:FF:000006">
    <property type="entry name" value="Sensor histidine kinase WalK"/>
    <property type="match status" value="1"/>
</dbReference>
<keyword evidence="14" id="KW-1185">Reference proteome</keyword>
<dbReference type="SUPFAM" id="SSF47384">
    <property type="entry name" value="Homodimeric domain of signal transducing histidine kinase"/>
    <property type="match status" value="1"/>
</dbReference>
<gene>
    <name evidence="13" type="ORF">BAZO_05265</name>
</gene>
<dbReference type="Pfam" id="PF00512">
    <property type="entry name" value="HisKA"/>
    <property type="match status" value="1"/>
</dbReference>
<keyword evidence="11" id="KW-0812">Transmembrane</keyword>
<evidence type="ECO:0000256" key="11">
    <source>
        <dbReference type="SAM" id="Phobius"/>
    </source>
</evidence>
<dbReference type="CDD" id="cd00075">
    <property type="entry name" value="HATPase"/>
    <property type="match status" value="1"/>
</dbReference>
<feature type="domain" description="Histidine kinase" evidence="12">
    <location>
        <begin position="219"/>
        <end position="438"/>
    </location>
</feature>
<keyword evidence="4" id="KW-0597">Phosphoprotein</keyword>
<dbReference type="SUPFAM" id="SSF55874">
    <property type="entry name" value="ATPase domain of HSP90 chaperone/DNA topoisomerase II/histidine kinase"/>
    <property type="match status" value="1"/>
</dbReference>
<dbReference type="Gene3D" id="3.30.565.10">
    <property type="entry name" value="Histidine kinase-like ATPase, C-terminal domain"/>
    <property type="match status" value="1"/>
</dbReference>
<organism evidence="13 14">
    <name type="scientific">Schinkia azotoformans LMG 9581</name>
    <dbReference type="NCBI Taxonomy" id="1131731"/>
    <lineage>
        <taxon>Bacteria</taxon>
        <taxon>Bacillati</taxon>
        <taxon>Bacillota</taxon>
        <taxon>Bacilli</taxon>
        <taxon>Bacillales</taxon>
        <taxon>Bacillaceae</taxon>
        <taxon>Calidifontibacillus/Schinkia group</taxon>
        <taxon>Schinkia</taxon>
    </lineage>
</organism>
<evidence type="ECO:0000256" key="5">
    <source>
        <dbReference type="ARBA" id="ARBA00022679"/>
    </source>
</evidence>
<dbReference type="PROSITE" id="PS50109">
    <property type="entry name" value="HIS_KIN"/>
    <property type="match status" value="1"/>
</dbReference>
<comment type="subcellular location">
    <subcellularLocation>
        <location evidence="2">Cell membrane</location>
        <topology evidence="2">Multi-pass membrane protein</topology>
    </subcellularLocation>
</comment>
<dbReference type="Gene3D" id="1.10.287.130">
    <property type="match status" value="1"/>
</dbReference>
<evidence type="ECO:0000256" key="4">
    <source>
        <dbReference type="ARBA" id="ARBA00022553"/>
    </source>
</evidence>
<evidence type="ECO:0000256" key="1">
    <source>
        <dbReference type="ARBA" id="ARBA00000085"/>
    </source>
</evidence>
<dbReference type="FunFam" id="1.10.287.130:FF:000001">
    <property type="entry name" value="Two-component sensor histidine kinase"/>
    <property type="match status" value="1"/>
</dbReference>
<dbReference type="GO" id="GO:0000155">
    <property type="term" value="F:phosphorelay sensor kinase activity"/>
    <property type="evidence" value="ECO:0007669"/>
    <property type="project" value="InterPro"/>
</dbReference>
<keyword evidence="7 13" id="KW-0418">Kinase</keyword>
<dbReference type="InterPro" id="IPR005467">
    <property type="entry name" value="His_kinase_dom"/>
</dbReference>
<sequence length="438" mass="50251">MKNKLFNHTQWRLTLLFTSFLIIFLISFILITYFSLLSIVTHDQKEKVIALAHEEMEDHREDLFEWYFKKKEKKHDKKDAIEYKPEARTFYFVLSRDGNLIDGDENKPEIRSEILSHIKSWQPEENEVKRISIHLEDGSKEDLLLSGRPIFEHGSYLGTIYAGTNISEETEIIQTLLFILIVLSIIFIAASALLGYWMAGRAMVPISNAFNRQKEFTADASHELRTPLSILQSSLEVIEAEDRENLSPFSVTVLDDLKDEVKRMTHLVNDLLLLARTDLGKEQINKDWFSITSVLEKLQRKFQYEAEKAGVHLSASLENEVKVFGDEEKITQLLFILVDNAIKYNVPGGDVQVSAVKDNNQIRIEVKDTGVGIPLEHQKRIFDRFYRVDQARSREKGSSGIGLSIADWIVQVHNGKLEVRSGEEGKGTTFTILLPLIK</sequence>
<dbReference type="CDD" id="cd00082">
    <property type="entry name" value="HisKA"/>
    <property type="match status" value="1"/>
</dbReference>
<dbReference type="InterPro" id="IPR004358">
    <property type="entry name" value="Sig_transdc_His_kin-like_C"/>
</dbReference>